<dbReference type="Proteomes" id="UP000800235">
    <property type="component" value="Unassembled WGS sequence"/>
</dbReference>
<protein>
    <submittedName>
        <fullName evidence="2">Uncharacterized protein</fullName>
    </submittedName>
</protein>
<comment type="caution">
    <text evidence="2">The sequence shown here is derived from an EMBL/GenBank/DDBJ whole genome shotgun (WGS) entry which is preliminary data.</text>
</comment>
<dbReference type="AlphaFoldDB" id="A0A9P4P0I0"/>
<keyword evidence="1" id="KW-0812">Transmembrane</keyword>
<name>A0A9P4P0I0_9PEZI</name>
<sequence>MLSNEAYISFSLVVLLSVALMVVQQQCTLIEPYLLIFQISFLSLRRDCVDPRWESYLIGKLIIQAGEKAGQNTFSKGNLPNEHRVLGPGP</sequence>
<dbReference type="OrthoDB" id="10013825at2759"/>
<dbReference type="EMBL" id="MU007016">
    <property type="protein sequence ID" value="KAF2434613.1"/>
    <property type="molecule type" value="Genomic_DNA"/>
</dbReference>
<reference evidence="2" key="1">
    <citation type="journal article" date="2020" name="Stud. Mycol.">
        <title>101 Dothideomycetes genomes: a test case for predicting lifestyles and emergence of pathogens.</title>
        <authorList>
            <person name="Haridas S."/>
            <person name="Albert R."/>
            <person name="Binder M."/>
            <person name="Bloem J."/>
            <person name="Labutti K."/>
            <person name="Salamov A."/>
            <person name="Andreopoulos B."/>
            <person name="Baker S."/>
            <person name="Barry K."/>
            <person name="Bills G."/>
            <person name="Bluhm B."/>
            <person name="Cannon C."/>
            <person name="Castanera R."/>
            <person name="Culley D."/>
            <person name="Daum C."/>
            <person name="Ezra D."/>
            <person name="Gonzalez J."/>
            <person name="Henrissat B."/>
            <person name="Kuo A."/>
            <person name="Liang C."/>
            <person name="Lipzen A."/>
            <person name="Lutzoni F."/>
            <person name="Magnuson J."/>
            <person name="Mondo S."/>
            <person name="Nolan M."/>
            <person name="Ohm R."/>
            <person name="Pangilinan J."/>
            <person name="Park H.-J."/>
            <person name="Ramirez L."/>
            <person name="Alfaro M."/>
            <person name="Sun H."/>
            <person name="Tritt A."/>
            <person name="Yoshinaga Y."/>
            <person name="Zwiers L.-H."/>
            <person name="Turgeon B."/>
            <person name="Goodwin S."/>
            <person name="Spatafora J."/>
            <person name="Crous P."/>
            <person name="Grigoriev I."/>
        </authorList>
    </citation>
    <scope>NUCLEOTIDE SEQUENCE</scope>
    <source>
        <strain evidence="2">CBS 130266</strain>
    </source>
</reference>
<keyword evidence="3" id="KW-1185">Reference proteome</keyword>
<gene>
    <name evidence="2" type="ORF">EJ08DRAFT_646556</name>
</gene>
<organism evidence="2 3">
    <name type="scientific">Tothia fuscella</name>
    <dbReference type="NCBI Taxonomy" id="1048955"/>
    <lineage>
        <taxon>Eukaryota</taxon>
        <taxon>Fungi</taxon>
        <taxon>Dikarya</taxon>
        <taxon>Ascomycota</taxon>
        <taxon>Pezizomycotina</taxon>
        <taxon>Dothideomycetes</taxon>
        <taxon>Pleosporomycetidae</taxon>
        <taxon>Venturiales</taxon>
        <taxon>Cylindrosympodiaceae</taxon>
        <taxon>Tothia</taxon>
    </lineage>
</organism>
<proteinExistence type="predicted"/>
<evidence type="ECO:0000256" key="1">
    <source>
        <dbReference type="SAM" id="Phobius"/>
    </source>
</evidence>
<keyword evidence="1" id="KW-0472">Membrane</keyword>
<keyword evidence="1" id="KW-1133">Transmembrane helix</keyword>
<evidence type="ECO:0000313" key="2">
    <source>
        <dbReference type="EMBL" id="KAF2434613.1"/>
    </source>
</evidence>
<accession>A0A9P4P0I0</accession>
<evidence type="ECO:0000313" key="3">
    <source>
        <dbReference type="Proteomes" id="UP000800235"/>
    </source>
</evidence>
<feature type="transmembrane region" description="Helical" evidence="1">
    <location>
        <begin position="6"/>
        <end position="23"/>
    </location>
</feature>